<dbReference type="EMBL" id="JAHLQN010000001">
    <property type="protein sequence ID" value="MBU5626749.1"/>
    <property type="molecule type" value="Genomic_DNA"/>
</dbReference>
<organism evidence="1 2">
    <name type="scientific">Dysosmobacter acutus</name>
    <dbReference type="NCBI Taxonomy" id="2841504"/>
    <lineage>
        <taxon>Bacteria</taxon>
        <taxon>Bacillati</taxon>
        <taxon>Bacillota</taxon>
        <taxon>Clostridia</taxon>
        <taxon>Eubacteriales</taxon>
        <taxon>Oscillospiraceae</taxon>
        <taxon>Dysosmobacter</taxon>
    </lineage>
</organism>
<name>A0ABS6F8X8_9FIRM</name>
<dbReference type="PANTHER" id="PTHR47916">
    <property type="entry name" value="FRUCTOSE-BISPHOSPHATE ALDOLASE CLASS 1"/>
    <property type="match status" value="1"/>
</dbReference>
<keyword evidence="2" id="KW-1185">Reference proteome</keyword>
<protein>
    <recommendedName>
        <fullName evidence="3">Fructose-bisphosphate aldolase</fullName>
    </recommendedName>
</protein>
<dbReference type="Proteomes" id="UP000787672">
    <property type="component" value="Unassembled WGS sequence"/>
</dbReference>
<reference evidence="1 2" key="1">
    <citation type="submission" date="2021-06" db="EMBL/GenBank/DDBJ databases">
        <authorList>
            <person name="Sun Q."/>
            <person name="Li D."/>
        </authorList>
    </citation>
    <scope>NUCLEOTIDE SEQUENCE [LARGE SCALE GENOMIC DNA]</scope>
    <source>
        <strain evidence="1 2">MSJ-2</strain>
    </source>
</reference>
<dbReference type="SMART" id="SM01133">
    <property type="entry name" value="DeoC"/>
    <property type="match status" value="1"/>
</dbReference>
<evidence type="ECO:0008006" key="3">
    <source>
        <dbReference type="Google" id="ProtNLM"/>
    </source>
</evidence>
<dbReference type="InterPro" id="IPR050456">
    <property type="entry name" value="DeoC/FbaB_aldolase"/>
</dbReference>
<comment type="caution">
    <text evidence="1">The sequence shown here is derived from an EMBL/GenBank/DDBJ whole genome shotgun (WGS) entry which is preliminary data.</text>
</comment>
<dbReference type="PIRSF" id="PIRSF038992">
    <property type="entry name" value="Aldolase_Ia"/>
    <property type="match status" value="1"/>
</dbReference>
<proteinExistence type="predicted"/>
<dbReference type="InterPro" id="IPR002915">
    <property type="entry name" value="DeoC/FbaB/LacD_aldolase"/>
</dbReference>
<dbReference type="RefSeq" id="WP_216632199.1">
    <property type="nucleotide sequence ID" value="NZ_JAHLQN010000001.1"/>
</dbReference>
<evidence type="ECO:0000313" key="2">
    <source>
        <dbReference type="Proteomes" id="UP000787672"/>
    </source>
</evidence>
<dbReference type="Pfam" id="PF01791">
    <property type="entry name" value="DeoC"/>
    <property type="match status" value="1"/>
</dbReference>
<evidence type="ECO:0000313" key="1">
    <source>
        <dbReference type="EMBL" id="MBU5626749.1"/>
    </source>
</evidence>
<sequence>MKSRYYKVFGSDDRTLILALDHGGAGKIWLDPGYAIAASVEGGVDAVLTNYGVIKKFRREIGRAGTILRGEVFGTAKSEGNLFLDYGCEIPYTVEDAVRVGADAVMTMGLTGTRFDAHNMQNIARVSAQCDRYGLLCGAEMLYKTAKSASEYDAETLNTICRAAAEIGADFVKGTFIDPDGFRKVVSNCYVPMVVLGGSKVDNDRQVLEQAAAALDCGAKGIAIGRNLWGHKNIAGMAAALRRIVHENATVDEALRELG</sequence>
<gene>
    <name evidence="1" type="ORF">KQI82_07455</name>
</gene>
<dbReference type="PANTHER" id="PTHR47916:SF1">
    <property type="entry name" value="3-HYDROXY-5-PHOSPHONOOXYPENTANE-2,4-DIONE THIOLASE"/>
    <property type="match status" value="1"/>
</dbReference>
<dbReference type="InterPro" id="IPR041720">
    <property type="entry name" value="FbaB-like"/>
</dbReference>
<accession>A0ABS6F8X8</accession>